<dbReference type="OrthoDB" id="9790252at2"/>
<dbReference type="InterPro" id="IPR050400">
    <property type="entry name" value="Bact_Cytoskel_RodZ"/>
</dbReference>
<dbReference type="PANTHER" id="PTHR34475">
    <property type="match status" value="1"/>
</dbReference>
<comment type="caution">
    <text evidence="4">The sequence shown here is derived from an EMBL/GenBank/DDBJ whole genome shotgun (WGS) entry which is preliminary data.</text>
</comment>
<dbReference type="PROSITE" id="PS50943">
    <property type="entry name" value="HTH_CROC1"/>
    <property type="match status" value="1"/>
</dbReference>
<dbReference type="Proteomes" id="UP000189339">
    <property type="component" value="Unassembled WGS sequence"/>
</dbReference>
<dbReference type="InterPro" id="IPR025194">
    <property type="entry name" value="RodZ-like_C"/>
</dbReference>
<keyword evidence="2" id="KW-0472">Membrane</keyword>
<accession>A0A1V2DTT9</accession>
<gene>
    <name evidence="4" type="ORF">BTO32_06785</name>
</gene>
<dbReference type="STRING" id="135739.BTO32_06785"/>
<evidence type="ECO:0000313" key="5">
    <source>
        <dbReference type="Proteomes" id="UP000189339"/>
    </source>
</evidence>
<feature type="compositionally biased region" description="Low complexity" evidence="1">
    <location>
        <begin position="221"/>
        <end position="231"/>
    </location>
</feature>
<organism evidence="4 5">
    <name type="scientific">Marinobacter lutaoensis</name>
    <dbReference type="NCBI Taxonomy" id="135739"/>
    <lineage>
        <taxon>Bacteria</taxon>
        <taxon>Pseudomonadati</taxon>
        <taxon>Pseudomonadota</taxon>
        <taxon>Gammaproteobacteria</taxon>
        <taxon>Pseudomonadales</taxon>
        <taxon>Marinobacteraceae</taxon>
        <taxon>Marinobacter</taxon>
    </lineage>
</organism>
<dbReference type="CDD" id="cd00093">
    <property type="entry name" value="HTH_XRE"/>
    <property type="match status" value="1"/>
</dbReference>
<dbReference type="SUPFAM" id="SSF47413">
    <property type="entry name" value="lambda repressor-like DNA-binding domains"/>
    <property type="match status" value="1"/>
</dbReference>
<keyword evidence="2" id="KW-0812">Transmembrane</keyword>
<feature type="region of interest" description="Disordered" evidence="1">
    <location>
        <begin position="142"/>
        <end position="231"/>
    </location>
</feature>
<feature type="compositionally biased region" description="Polar residues" evidence="1">
    <location>
        <begin position="1"/>
        <end position="17"/>
    </location>
</feature>
<dbReference type="InterPro" id="IPR001387">
    <property type="entry name" value="Cro/C1-type_HTH"/>
</dbReference>
<name>A0A1V2DTT9_9GAMM</name>
<dbReference type="AlphaFoldDB" id="A0A1V2DTT9"/>
<keyword evidence="2" id="KW-1133">Transmembrane helix</keyword>
<keyword evidence="5" id="KW-1185">Reference proteome</keyword>
<dbReference type="Gene3D" id="1.10.260.40">
    <property type="entry name" value="lambda repressor-like DNA-binding domains"/>
    <property type="match status" value="1"/>
</dbReference>
<dbReference type="Pfam" id="PF13413">
    <property type="entry name" value="HTH_25"/>
    <property type="match status" value="1"/>
</dbReference>
<dbReference type="GO" id="GO:0003677">
    <property type="term" value="F:DNA binding"/>
    <property type="evidence" value="ECO:0007669"/>
    <property type="project" value="InterPro"/>
</dbReference>
<feature type="domain" description="HTH cro/C1-type" evidence="3">
    <location>
        <begin position="19"/>
        <end position="49"/>
    </location>
</feature>
<dbReference type="Pfam" id="PF13464">
    <property type="entry name" value="RodZ_C"/>
    <property type="match status" value="1"/>
</dbReference>
<sequence>MTSEEQPQTEVGESVGQQLRRARERKGLSVAEVAESQHLRPSVIQAIENSDHRQFDGELFLKGYVRAYARQVGLDPDRLIADLDRELEPLRREREKQQESNPLVDIERRRRRKRRIAKALFLAMLVLVGGLLAFRFLVESPSPGEVPVPREETGEAQPSESGMPDVAEPEPDMNGAEADADRDAPAPVEPEEPVVVSEPLSELPAQEGSPVAGETAETPVDEASAQPAVAADDASDNIADLTPRLEMSFQGDCWVQVSDGEGRRLVAALQRRGDRLEVSGPAPLHVVIGAVDAVSTIQFQDAPVDLGQFPVTNNRAEFTLSP</sequence>
<dbReference type="EMBL" id="MSCW01000005">
    <property type="protein sequence ID" value="ONF43997.1"/>
    <property type="molecule type" value="Genomic_DNA"/>
</dbReference>
<proteinExistence type="predicted"/>
<evidence type="ECO:0000256" key="2">
    <source>
        <dbReference type="SAM" id="Phobius"/>
    </source>
</evidence>
<evidence type="ECO:0000259" key="3">
    <source>
        <dbReference type="PROSITE" id="PS50943"/>
    </source>
</evidence>
<feature type="transmembrane region" description="Helical" evidence="2">
    <location>
        <begin position="119"/>
        <end position="138"/>
    </location>
</feature>
<dbReference type="RefSeq" id="WP_076723875.1">
    <property type="nucleotide sequence ID" value="NZ_MSCW01000005.1"/>
</dbReference>
<evidence type="ECO:0000313" key="4">
    <source>
        <dbReference type="EMBL" id="ONF43997.1"/>
    </source>
</evidence>
<evidence type="ECO:0000256" key="1">
    <source>
        <dbReference type="SAM" id="MobiDB-lite"/>
    </source>
</evidence>
<feature type="region of interest" description="Disordered" evidence="1">
    <location>
        <begin position="1"/>
        <end position="27"/>
    </location>
</feature>
<reference evidence="4 5" key="1">
    <citation type="submission" date="2016-12" db="EMBL/GenBank/DDBJ databases">
        <title>Marinobacter lutaoensis whole genome sequencing.</title>
        <authorList>
            <person name="Verma A."/>
            <person name="Krishnamurthi S."/>
        </authorList>
    </citation>
    <scope>NUCLEOTIDE SEQUENCE [LARGE SCALE GENOMIC DNA]</scope>
    <source>
        <strain evidence="4 5">T5054</strain>
    </source>
</reference>
<dbReference type="PANTHER" id="PTHR34475:SF1">
    <property type="entry name" value="CYTOSKELETON PROTEIN RODZ"/>
    <property type="match status" value="1"/>
</dbReference>
<dbReference type="InterPro" id="IPR010982">
    <property type="entry name" value="Lambda_DNA-bd_dom_sf"/>
</dbReference>
<protein>
    <recommendedName>
        <fullName evidence="3">HTH cro/C1-type domain-containing protein</fullName>
    </recommendedName>
</protein>